<dbReference type="InterPro" id="IPR039448">
    <property type="entry name" value="Beta_helix"/>
</dbReference>
<evidence type="ECO:0000313" key="3">
    <source>
        <dbReference type="EMBL" id="PYD61984.1"/>
    </source>
</evidence>
<dbReference type="Gene3D" id="2.160.20.10">
    <property type="entry name" value="Single-stranded right-handed beta-helix, Pectin lyase-like"/>
    <property type="match status" value="2"/>
</dbReference>
<dbReference type="RefSeq" id="WP_110914448.1">
    <property type="nucleotide sequence ID" value="NZ_NKUF01000043.1"/>
</dbReference>
<dbReference type="EMBL" id="NKUF01000043">
    <property type="protein sequence ID" value="PYD61984.1"/>
    <property type="molecule type" value="Genomic_DNA"/>
</dbReference>
<evidence type="ECO:0000256" key="1">
    <source>
        <dbReference type="SAM" id="SignalP"/>
    </source>
</evidence>
<dbReference type="InterPro" id="IPR012334">
    <property type="entry name" value="Pectin_lyas_fold"/>
</dbReference>
<dbReference type="InterPro" id="IPR006626">
    <property type="entry name" value="PbH1"/>
</dbReference>
<name>A0A318PQR2_9PROT</name>
<dbReference type="Proteomes" id="UP000248301">
    <property type="component" value="Unassembled WGS sequence"/>
</dbReference>
<sequence length="579" mass="59694">MKKALLLVMAMCAFHAPAHAQSTPNWRQNYVPSVKEWEDWWSRKMDARNGSLTSPYIAGGIMTGTDAGGALVTPSGIANTVVRSLRAKLGDFLTTADFGAKCDGTSDDTTPIQNGLTALAGTGVALQVRGICVAGALTVPSGTRLVGSNQGAVLKVSAASPAYMLVLADNASDVTIEGITFDGTYMPVGVQGALINSPASASITNIHIENNHFTNIPTTGGQVSHATVMNGVDGLFISGNVVDQSSGDAINVNGGYAMVTHNRVSNAGDGCIAFNNGARGSISDNVLTKCNLGIGAGPEGETTDTDIAQNISITANTFDTCQYGVNMGDYGYAGRSGPVNWQITGNTFRDTENVGIEYDINPAAPINGTITGNTFYGTGSTNYDGTAYANAHDIRINGGSNINIVGNSFMSPKGTANTQTAVKVYNSTSYNISNNTIYDPAGGHYIYTLYSSYSTNGTINGNTITNAGTGILFDGAQGMYYSTASNNVMIGMATNGIEVVTEAYFSVMMGNVMSVNSAGTGILLPSKGLMFSVVGNVITMGSGTAITPAPSSGWTDVTIYANTPGGSTVPAAIINGVTQ</sequence>
<feature type="chain" id="PRO_5016366707" description="Right handed beta helix domain-containing protein" evidence="1">
    <location>
        <begin position="21"/>
        <end position="579"/>
    </location>
</feature>
<accession>A0A318PQR2</accession>
<proteinExistence type="predicted"/>
<feature type="domain" description="Right handed beta helix" evidence="2">
    <location>
        <begin position="394"/>
        <end position="562"/>
    </location>
</feature>
<dbReference type="SUPFAM" id="SSF51126">
    <property type="entry name" value="Pectin lyase-like"/>
    <property type="match status" value="2"/>
</dbReference>
<protein>
    <recommendedName>
        <fullName evidence="2">Right handed beta helix domain-containing protein</fullName>
    </recommendedName>
</protein>
<dbReference type="AlphaFoldDB" id="A0A318PQR2"/>
<organism evidence="3 4">
    <name type="scientific">Gluconacetobacter entanii</name>
    <dbReference type="NCBI Taxonomy" id="108528"/>
    <lineage>
        <taxon>Bacteria</taxon>
        <taxon>Pseudomonadati</taxon>
        <taxon>Pseudomonadota</taxon>
        <taxon>Alphaproteobacteria</taxon>
        <taxon>Acetobacterales</taxon>
        <taxon>Acetobacteraceae</taxon>
        <taxon>Gluconacetobacter</taxon>
    </lineage>
</organism>
<dbReference type="SMART" id="SM00710">
    <property type="entry name" value="PbH1"/>
    <property type="match status" value="11"/>
</dbReference>
<evidence type="ECO:0000259" key="2">
    <source>
        <dbReference type="Pfam" id="PF13229"/>
    </source>
</evidence>
<evidence type="ECO:0000313" key="4">
    <source>
        <dbReference type="Proteomes" id="UP000248301"/>
    </source>
</evidence>
<feature type="domain" description="Right handed beta helix" evidence="2">
    <location>
        <begin position="205"/>
        <end position="358"/>
    </location>
</feature>
<keyword evidence="1" id="KW-0732">Signal</keyword>
<comment type="caution">
    <text evidence="3">The sequence shown here is derived from an EMBL/GenBank/DDBJ whole genome shotgun (WGS) entry which is preliminary data.</text>
</comment>
<reference evidence="3 4" key="1">
    <citation type="submission" date="2017-07" db="EMBL/GenBank/DDBJ databases">
        <title>A draft genome sequence of Gluconacetobacter entanii LTH 4560.</title>
        <authorList>
            <person name="Skraban J."/>
            <person name="Cleenwerck I."/>
            <person name="Vandamme P."/>
            <person name="Trcek J."/>
        </authorList>
    </citation>
    <scope>NUCLEOTIDE SEQUENCE [LARGE SCALE GENOMIC DNA]</scope>
    <source>
        <strain evidence="3 4">LTH 4560</strain>
    </source>
</reference>
<feature type="signal peptide" evidence="1">
    <location>
        <begin position="1"/>
        <end position="20"/>
    </location>
</feature>
<dbReference type="InterPro" id="IPR011050">
    <property type="entry name" value="Pectin_lyase_fold/virulence"/>
</dbReference>
<gene>
    <name evidence="3" type="ORF">CFR72_13535</name>
</gene>
<dbReference type="Pfam" id="PF13229">
    <property type="entry name" value="Beta_helix"/>
    <property type="match status" value="2"/>
</dbReference>
<dbReference type="OrthoDB" id="7262390at2"/>